<feature type="region of interest" description="Disordered" evidence="1">
    <location>
        <begin position="1"/>
        <end position="50"/>
    </location>
</feature>
<keyword evidence="3" id="KW-1185">Reference proteome</keyword>
<name>Q7URD4_RHOBA</name>
<dbReference type="KEGG" id="rba:RB5737"/>
<organism evidence="2 3">
    <name type="scientific">Rhodopirellula baltica (strain DSM 10527 / NCIMB 13988 / SH1)</name>
    <dbReference type="NCBI Taxonomy" id="243090"/>
    <lineage>
        <taxon>Bacteria</taxon>
        <taxon>Pseudomonadati</taxon>
        <taxon>Planctomycetota</taxon>
        <taxon>Planctomycetia</taxon>
        <taxon>Pirellulales</taxon>
        <taxon>Pirellulaceae</taxon>
        <taxon>Rhodopirellula</taxon>
    </lineage>
</organism>
<dbReference type="InParanoid" id="Q7URD4"/>
<feature type="compositionally biased region" description="Basic and acidic residues" evidence="1">
    <location>
        <begin position="1"/>
        <end position="12"/>
    </location>
</feature>
<protein>
    <submittedName>
        <fullName evidence="2">Uncharacterized protein</fullName>
    </submittedName>
</protein>
<proteinExistence type="predicted"/>
<sequence length="120" mass="13609">MDDGRPIDESRRIPAGPFRPSTLMGRKAPRLNPIDSDSQEPLHVNTMPRESDLITPLEVSLQIGHRRRNFRNMPLDKKAKPNAFSKHFNVIQSGGLRRLPMGHNAVPTRPPTKWLTSRGK</sequence>
<reference evidence="2 3" key="1">
    <citation type="journal article" date="2003" name="Proc. Natl. Acad. Sci. U.S.A.">
        <title>Complete genome sequence of the marine planctomycete Pirellula sp. strain 1.</title>
        <authorList>
            <person name="Gloeckner F.O."/>
            <person name="Kube M."/>
            <person name="Bauer M."/>
            <person name="Teeling H."/>
            <person name="Lombardot T."/>
            <person name="Ludwig W."/>
            <person name="Gade D."/>
            <person name="Beck A."/>
            <person name="Borzym K."/>
            <person name="Heitmann K."/>
            <person name="Rabus R."/>
            <person name="Schlesner H."/>
            <person name="Amann R."/>
            <person name="Reinhardt R."/>
        </authorList>
    </citation>
    <scope>NUCLEOTIDE SEQUENCE [LARGE SCALE GENOMIC DNA]</scope>
    <source>
        <strain evidence="3">DSM 10527 / NCIMB 13988 / SH1</strain>
    </source>
</reference>
<dbReference type="EMBL" id="BX294142">
    <property type="protein sequence ID" value="CAD74406.1"/>
    <property type="molecule type" value="Genomic_DNA"/>
</dbReference>
<dbReference type="AlphaFoldDB" id="Q7URD4"/>
<evidence type="ECO:0000313" key="3">
    <source>
        <dbReference type="Proteomes" id="UP000001025"/>
    </source>
</evidence>
<gene>
    <name evidence="2" type="ordered locus">RB5737</name>
</gene>
<dbReference type="EnsemblBacteria" id="CAD74406">
    <property type="protein sequence ID" value="CAD74406"/>
    <property type="gene ID" value="RB5737"/>
</dbReference>
<evidence type="ECO:0000313" key="2">
    <source>
        <dbReference type="EMBL" id="CAD74406.1"/>
    </source>
</evidence>
<dbReference type="Proteomes" id="UP000001025">
    <property type="component" value="Chromosome"/>
</dbReference>
<dbReference type="HOGENOM" id="CLU_2047875_0_0_0"/>
<evidence type="ECO:0000256" key="1">
    <source>
        <dbReference type="SAM" id="MobiDB-lite"/>
    </source>
</evidence>
<accession>Q7URD4</accession>
<feature type="region of interest" description="Disordered" evidence="1">
    <location>
        <begin position="95"/>
        <end position="120"/>
    </location>
</feature>